<dbReference type="STRING" id="1123501.Wenmar_01496"/>
<evidence type="ECO:0000259" key="1">
    <source>
        <dbReference type="Pfam" id="PF24891"/>
    </source>
</evidence>
<keyword evidence="3" id="KW-1185">Reference proteome</keyword>
<gene>
    <name evidence="2" type="ORF">Wenmar_01496</name>
</gene>
<evidence type="ECO:0000313" key="3">
    <source>
        <dbReference type="Proteomes" id="UP000035100"/>
    </source>
</evidence>
<sequence length="97" mass="10164">MRPVLIGDVTEAARALRAVPPAARRALAEALIAEACAADRHRRTHRRLPRTGGDGSLLAAARARPQAPPLARLDPAACAALIDVLHALLRREAGAGL</sequence>
<protein>
    <recommendedName>
        <fullName evidence="1">DUF7742 domain-containing protein</fullName>
    </recommendedName>
</protein>
<accession>A0A0D0PEV5</accession>
<dbReference type="EMBL" id="AONG01000008">
    <property type="protein sequence ID" value="KIQ69926.1"/>
    <property type="molecule type" value="Genomic_DNA"/>
</dbReference>
<proteinExistence type="predicted"/>
<dbReference type="RefSeq" id="WP_053057467.1">
    <property type="nucleotide sequence ID" value="NZ_KN848372.1"/>
</dbReference>
<reference evidence="2 3" key="1">
    <citation type="submission" date="2013-01" db="EMBL/GenBank/DDBJ databases">
        <authorList>
            <person name="Fiebig A."/>
            <person name="Goeker M."/>
            <person name="Klenk H.-P.P."/>
        </authorList>
    </citation>
    <scope>NUCLEOTIDE SEQUENCE [LARGE SCALE GENOMIC DNA]</scope>
    <source>
        <strain evidence="2 3">DSM 24838</strain>
    </source>
</reference>
<dbReference type="InterPro" id="IPR056644">
    <property type="entry name" value="DUF7742"/>
</dbReference>
<dbReference type="AlphaFoldDB" id="A0A0D0PEV5"/>
<organism evidence="2 3">
    <name type="scientific">Wenxinia marina DSM 24838</name>
    <dbReference type="NCBI Taxonomy" id="1123501"/>
    <lineage>
        <taxon>Bacteria</taxon>
        <taxon>Pseudomonadati</taxon>
        <taxon>Pseudomonadota</taxon>
        <taxon>Alphaproteobacteria</taxon>
        <taxon>Rhodobacterales</taxon>
        <taxon>Roseobacteraceae</taxon>
        <taxon>Wenxinia</taxon>
    </lineage>
</organism>
<dbReference type="eggNOG" id="ENOG5033N0H">
    <property type="taxonomic scope" value="Bacteria"/>
</dbReference>
<comment type="caution">
    <text evidence="2">The sequence shown here is derived from an EMBL/GenBank/DDBJ whole genome shotgun (WGS) entry which is preliminary data.</text>
</comment>
<name>A0A0D0PEV5_9RHOB</name>
<evidence type="ECO:0000313" key="2">
    <source>
        <dbReference type="EMBL" id="KIQ69926.1"/>
    </source>
</evidence>
<dbReference type="Pfam" id="PF24891">
    <property type="entry name" value="DUF7742"/>
    <property type="match status" value="1"/>
</dbReference>
<feature type="domain" description="DUF7742" evidence="1">
    <location>
        <begin position="2"/>
        <end position="88"/>
    </location>
</feature>
<dbReference type="Proteomes" id="UP000035100">
    <property type="component" value="Unassembled WGS sequence"/>
</dbReference>